<dbReference type="InterPro" id="IPR017932">
    <property type="entry name" value="GATase_2_dom"/>
</dbReference>
<evidence type="ECO:0000259" key="1">
    <source>
        <dbReference type="PROSITE" id="PS51278"/>
    </source>
</evidence>
<evidence type="ECO:0000313" key="2">
    <source>
        <dbReference type="EMBL" id="KZR99642.1"/>
    </source>
</evidence>
<dbReference type="PROSITE" id="PS51278">
    <property type="entry name" value="GATASE_TYPE_2"/>
    <property type="match status" value="1"/>
</dbReference>
<feature type="domain" description="Glutamine amidotransferase type-2" evidence="1">
    <location>
        <begin position="2"/>
        <end position="32"/>
    </location>
</feature>
<keyword evidence="2" id="KW-0808">Transferase</keyword>
<dbReference type="InterPro" id="IPR029055">
    <property type="entry name" value="Ntn_hydrolases_N"/>
</dbReference>
<dbReference type="Gene3D" id="3.60.20.10">
    <property type="entry name" value="Glutamine Phosphoribosylpyrophosphate, subunit 1, domain 1"/>
    <property type="match status" value="1"/>
</dbReference>
<gene>
    <name evidence="2" type="ORF">APZ42_004415</name>
</gene>
<proteinExistence type="predicted"/>
<dbReference type="EMBL" id="LRGB01013065">
    <property type="protein sequence ID" value="KZR99642.1"/>
    <property type="molecule type" value="Genomic_DNA"/>
</dbReference>
<keyword evidence="2" id="KW-0032">Aminotransferase</keyword>
<evidence type="ECO:0000313" key="3">
    <source>
        <dbReference type="Proteomes" id="UP000076858"/>
    </source>
</evidence>
<sequence length="32" mass="3525">MCGIVGAVAQRDVVDILVEGLRRLEYRGYDSA</sequence>
<reference evidence="2 3" key="1">
    <citation type="submission" date="2016-03" db="EMBL/GenBank/DDBJ databases">
        <title>EvidentialGene: Evidence-directed Construction of Genes on Genomes.</title>
        <authorList>
            <person name="Gilbert D.G."/>
            <person name="Choi J.-H."/>
            <person name="Mockaitis K."/>
            <person name="Colbourne J."/>
            <person name="Pfrender M."/>
        </authorList>
    </citation>
    <scope>NUCLEOTIDE SEQUENCE [LARGE SCALE GENOMIC DNA]</scope>
    <source>
        <strain evidence="2 3">Xinb3</strain>
        <tissue evidence="2">Complete organism</tissue>
    </source>
</reference>
<dbReference type="SUPFAM" id="SSF56235">
    <property type="entry name" value="N-terminal nucleophile aminohydrolases (Ntn hydrolases)"/>
    <property type="match status" value="1"/>
</dbReference>
<dbReference type="GO" id="GO:0008483">
    <property type="term" value="F:transaminase activity"/>
    <property type="evidence" value="ECO:0007669"/>
    <property type="project" value="UniProtKB-KW"/>
</dbReference>
<dbReference type="AlphaFoldDB" id="A0A162F0H3"/>
<dbReference type="Proteomes" id="UP000076858">
    <property type="component" value="Unassembled WGS sequence"/>
</dbReference>
<comment type="caution">
    <text evidence="2">The sequence shown here is derived from an EMBL/GenBank/DDBJ whole genome shotgun (WGS) entry which is preliminary data.</text>
</comment>
<organism evidence="2 3">
    <name type="scientific">Daphnia magna</name>
    <dbReference type="NCBI Taxonomy" id="35525"/>
    <lineage>
        <taxon>Eukaryota</taxon>
        <taxon>Metazoa</taxon>
        <taxon>Ecdysozoa</taxon>
        <taxon>Arthropoda</taxon>
        <taxon>Crustacea</taxon>
        <taxon>Branchiopoda</taxon>
        <taxon>Diplostraca</taxon>
        <taxon>Cladocera</taxon>
        <taxon>Anomopoda</taxon>
        <taxon>Daphniidae</taxon>
        <taxon>Daphnia</taxon>
    </lineage>
</organism>
<name>A0A162F0H3_9CRUS</name>
<accession>A0A162F0H3</accession>
<keyword evidence="3" id="KW-1185">Reference proteome</keyword>
<feature type="non-terminal residue" evidence="2">
    <location>
        <position position="32"/>
    </location>
</feature>
<protein>
    <submittedName>
        <fullName evidence="2">Glucosamine-fructose-6-phosphate aminotransferase</fullName>
    </submittedName>
</protein>